<dbReference type="PANTHER" id="PTHR30075:SF2">
    <property type="entry name" value="GLYCINE--TRNA LIGASE, CHLOROPLASTIC_MITOCHONDRIAL 2"/>
    <property type="match status" value="1"/>
</dbReference>
<dbReference type="HOGENOM" id="CLU_007220_2_2_6"/>
<dbReference type="NCBIfam" id="TIGR00211">
    <property type="entry name" value="glyS"/>
    <property type="match status" value="1"/>
</dbReference>
<evidence type="ECO:0000256" key="11">
    <source>
        <dbReference type="HAMAP-Rule" id="MF_00255"/>
    </source>
</evidence>
<evidence type="ECO:0000256" key="4">
    <source>
        <dbReference type="ARBA" id="ARBA00022490"/>
    </source>
</evidence>
<keyword evidence="5 11" id="KW-0436">Ligase</keyword>
<evidence type="ECO:0000256" key="10">
    <source>
        <dbReference type="ARBA" id="ARBA00047937"/>
    </source>
</evidence>
<dbReference type="GO" id="GO:0006426">
    <property type="term" value="P:glycyl-tRNA aminoacylation"/>
    <property type="evidence" value="ECO:0007669"/>
    <property type="project" value="UniProtKB-UniRule"/>
</dbReference>
<dbReference type="PANTHER" id="PTHR30075">
    <property type="entry name" value="GLYCYL-TRNA SYNTHETASE"/>
    <property type="match status" value="1"/>
</dbReference>
<organism evidence="13 14">
    <name type="scientific">Isoalcanivorax pacificus W11-5</name>
    <dbReference type="NCBI Taxonomy" id="391936"/>
    <lineage>
        <taxon>Bacteria</taxon>
        <taxon>Pseudomonadati</taxon>
        <taxon>Pseudomonadota</taxon>
        <taxon>Gammaproteobacteria</taxon>
        <taxon>Oceanospirillales</taxon>
        <taxon>Alcanivoracaceae</taxon>
        <taxon>Isoalcanivorax</taxon>
    </lineage>
</organism>
<dbReference type="InterPro" id="IPR008909">
    <property type="entry name" value="DALR_anticod-bd"/>
</dbReference>
<comment type="catalytic activity">
    <reaction evidence="10 11">
        <text>tRNA(Gly) + glycine + ATP = glycyl-tRNA(Gly) + AMP + diphosphate</text>
        <dbReference type="Rhea" id="RHEA:16013"/>
        <dbReference type="Rhea" id="RHEA-COMP:9664"/>
        <dbReference type="Rhea" id="RHEA-COMP:9683"/>
        <dbReference type="ChEBI" id="CHEBI:30616"/>
        <dbReference type="ChEBI" id="CHEBI:33019"/>
        <dbReference type="ChEBI" id="CHEBI:57305"/>
        <dbReference type="ChEBI" id="CHEBI:78442"/>
        <dbReference type="ChEBI" id="CHEBI:78522"/>
        <dbReference type="ChEBI" id="CHEBI:456215"/>
        <dbReference type="EC" id="6.1.1.14"/>
    </reaction>
</comment>
<dbReference type="GO" id="GO:0005524">
    <property type="term" value="F:ATP binding"/>
    <property type="evidence" value="ECO:0007669"/>
    <property type="project" value="UniProtKB-UniRule"/>
</dbReference>
<dbReference type="EMBL" id="CP004387">
    <property type="protein sequence ID" value="AJD46433.1"/>
    <property type="molecule type" value="Genomic_DNA"/>
</dbReference>
<dbReference type="SUPFAM" id="SSF109604">
    <property type="entry name" value="HD-domain/PDEase-like"/>
    <property type="match status" value="1"/>
</dbReference>
<keyword evidence="4 11" id="KW-0963">Cytoplasm</keyword>
<dbReference type="RefSeq" id="WP_041025830.1">
    <property type="nucleotide sequence ID" value="NZ_CP004387.1"/>
</dbReference>
<dbReference type="GO" id="GO:0006420">
    <property type="term" value="P:arginyl-tRNA aminoacylation"/>
    <property type="evidence" value="ECO:0007669"/>
    <property type="project" value="InterPro"/>
</dbReference>
<keyword evidence="8 11" id="KW-0648">Protein biosynthesis</keyword>
<dbReference type="HAMAP" id="MF_00255">
    <property type="entry name" value="Gly_tRNA_synth_beta"/>
    <property type="match status" value="1"/>
</dbReference>
<evidence type="ECO:0000256" key="5">
    <source>
        <dbReference type="ARBA" id="ARBA00022598"/>
    </source>
</evidence>
<keyword evidence="9 11" id="KW-0030">Aminoacyl-tRNA synthetase</keyword>
<dbReference type="GO" id="GO:0004820">
    <property type="term" value="F:glycine-tRNA ligase activity"/>
    <property type="evidence" value="ECO:0007669"/>
    <property type="project" value="UniProtKB-UniRule"/>
</dbReference>
<reference evidence="13 14" key="1">
    <citation type="journal article" date="2012" name="J. Bacteriol.">
        <title>Genome sequence of an alkane-degrading bacterium, Alcanivorax pacificus type strain W11-5, isolated from deep sea sediment.</title>
        <authorList>
            <person name="Lai Q."/>
            <person name="Shao Z."/>
        </authorList>
    </citation>
    <scope>NUCLEOTIDE SEQUENCE [LARGE SCALE GENOMIC DNA]</scope>
    <source>
        <strain evidence="13 14">W11-5</strain>
    </source>
</reference>
<feature type="domain" description="DALR anticodon binding" evidence="12">
    <location>
        <begin position="591"/>
        <end position="694"/>
    </location>
</feature>
<dbReference type="Pfam" id="PF02092">
    <property type="entry name" value="tRNA_synt_2f"/>
    <property type="match status" value="1"/>
</dbReference>
<gene>
    <name evidence="11" type="primary">glyS</name>
    <name evidence="13" type="ORF">S7S_00045</name>
</gene>
<dbReference type="KEGG" id="apac:S7S_00045"/>
<evidence type="ECO:0000256" key="3">
    <source>
        <dbReference type="ARBA" id="ARBA00011209"/>
    </source>
</evidence>
<keyword evidence="6 11" id="KW-0547">Nucleotide-binding</keyword>
<dbReference type="EC" id="6.1.1.14" evidence="11"/>
<evidence type="ECO:0000256" key="7">
    <source>
        <dbReference type="ARBA" id="ARBA00022840"/>
    </source>
</evidence>
<dbReference type="GO" id="GO:0004814">
    <property type="term" value="F:arginine-tRNA ligase activity"/>
    <property type="evidence" value="ECO:0007669"/>
    <property type="project" value="InterPro"/>
</dbReference>
<protein>
    <recommendedName>
        <fullName evidence="11">Glycine--tRNA ligase beta subunit</fullName>
        <ecNumber evidence="11">6.1.1.14</ecNumber>
    </recommendedName>
    <alternativeName>
        <fullName evidence="11">Glycyl-tRNA synthetase beta subunit</fullName>
        <shortName evidence="11">GlyRS</shortName>
    </alternativeName>
</protein>
<evidence type="ECO:0000256" key="9">
    <source>
        <dbReference type="ARBA" id="ARBA00023146"/>
    </source>
</evidence>
<name>A0A0B4XIQ7_9GAMM</name>
<dbReference type="AlphaFoldDB" id="A0A0B4XIQ7"/>
<evidence type="ECO:0000256" key="1">
    <source>
        <dbReference type="ARBA" id="ARBA00004496"/>
    </source>
</evidence>
<dbReference type="GO" id="GO:0005829">
    <property type="term" value="C:cytosol"/>
    <property type="evidence" value="ECO:0007669"/>
    <property type="project" value="TreeGrafter"/>
</dbReference>
<comment type="subcellular location">
    <subcellularLocation>
        <location evidence="1 11">Cytoplasm</location>
    </subcellularLocation>
</comment>
<dbReference type="Proteomes" id="UP000006764">
    <property type="component" value="Chromosome"/>
</dbReference>
<proteinExistence type="inferred from homology"/>
<evidence type="ECO:0000256" key="2">
    <source>
        <dbReference type="ARBA" id="ARBA00008226"/>
    </source>
</evidence>
<dbReference type="PROSITE" id="PS50861">
    <property type="entry name" value="AA_TRNA_LIGASE_II_GLYAB"/>
    <property type="match status" value="1"/>
</dbReference>
<evidence type="ECO:0000256" key="6">
    <source>
        <dbReference type="ARBA" id="ARBA00022741"/>
    </source>
</evidence>
<keyword evidence="14" id="KW-1185">Reference proteome</keyword>
<dbReference type="SMART" id="SM00836">
    <property type="entry name" value="DALR_1"/>
    <property type="match status" value="1"/>
</dbReference>
<comment type="similarity">
    <text evidence="2 11">Belongs to the class-II aminoacyl-tRNA synthetase family.</text>
</comment>
<dbReference type="PRINTS" id="PR01045">
    <property type="entry name" value="TRNASYNTHGB"/>
</dbReference>
<keyword evidence="7 11" id="KW-0067">ATP-binding</keyword>
<dbReference type="InterPro" id="IPR015944">
    <property type="entry name" value="Gly-tRNA-synth_bsu"/>
</dbReference>
<evidence type="ECO:0000313" key="13">
    <source>
        <dbReference type="EMBL" id="AJD46433.1"/>
    </source>
</evidence>
<evidence type="ECO:0000313" key="14">
    <source>
        <dbReference type="Proteomes" id="UP000006764"/>
    </source>
</evidence>
<dbReference type="InterPro" id="IPR006194">
    <property type="entry name" value="Gly-tRNA-synth_heterodimer"/>
</dbReference>
<evidence type="ECO:0000259" key="12">
    <source>
        <dbReference type="SMART" id="SM00836"/>
    </source>
</evidence>
<accession>A0A0B4XIQ7</accession>
<evidence type="ECO:0000256" key="8">
    <source>
        <dbReference type="ARBA" id="ARBA00022917"/>
    </source>
</evidence>
<dbReference type="STRING" id="391936.S7S_00045"/>
<dbReference type="Pfam" id="PF05746">
    <property type="entry name" value="DALR_1"/>
    <property type="match status" value="1"/>
</dbReference>
<comment type="subunit">
    <text evidence="3 11">Tetramer of two alpha and two beta subunits.</text>
</comment>
<dbReference type="OrthoDB" id="9775440at2"/>
<sequence length="695" mass="75732">MSASSHSLPHADLLIELGTEELPPKSLAALSEAFAGEVLRQIDEAGLSHGAMNIFAAPRRLAFRIDALQTRQPDRDIERRGPAVSAAFDSDGNPTRAAQGFASSVGLTVDQLDTLETDKGAWLVARLQEQGRTTAELLPEFLAQSVQRLPIPKRMRWGARKVQFVRPVHWLVGLLGETVLPLNLLDLAAGAVSHGHRFHAPDAITFRQPVEYEARLEKEGYVIADFARRRDMIRAQVVGAGQQAGGVAVIDDDLLNEVTALVEWPVPLVGRFDADFLRVPQEALMTAMQEHQKYFPVVDNDGKLMNAFITISNIDSTDKAVVISGNEKVIRPRLSDAAFFYDNDCRKTLSQHAEPLRNVVFQQQLGTVADKCARISKLAGVIAGQIGGDVALAEQAGLLCKADLASEMVYEFDTMQGIMGYYLARNEGLPEELACALKEQYLPRFAGDTLPGTRTGQAVAIADKLDTLVGIFGIGQKPSGDKDPYALRRATLGILRTIIECELPLDIQMLVEQAVALLGDCVDAGAARDALEFINGRYRAYYQEQGIDTPVILSVLAVQPTRPLDFDRRVKAVAAFRQRPEAEALAAANKRVANILAKLDSAPGDEIDGALLVEDAEMNLANAVVDAYAAAEPLLDKGDYRALLAMLADLREPVDAFFDQVMVMADDAATRDNRLALLSFLRDLFLNVADISELG</sequence>